<comment type="caution">
    <text evidence="2">The sequence shown here is derived from an EMBL/GenBank/DDBJ whole genome shotgun (WGS) entry which is preliminary data.</text>
</comment>
<gene>
    <name evidence="2" type="ORF">M9Y10_037729</name>
</gene>
<evidence type="ECO:0000313" key="3">
    <source>
        <dbReference type="Proteomes" id="UP001470230"/>
    </source>
</evidence>
<dbReference type="InterPro" id="IPR000209">
    <property type="entry name" value="Peptidase_S8/S53_dom"/>
</dbReference>
<proteinExistence type="predicted"/>
<dbReference type="InterPro" id="IPR036852">
    <property type="entry name" value="Peptidase_S8/S53_dom_sf"/>
</dbReference>
<dbReference type="Gene3D" id="3.40.50.200">
    <property type="entry name" value="Peptidase S8/S53 domain"/>
    <property type="match status" value="1"/>
</dbReference>
<reference evidence="2 3" key="1">
    <citation type="submission" date="2024-04" db="EMBL/GenBank/DDBJ databases">
        <title>Tritrichomonas musculus Genome.</title>
        <authorList>
            <person name="Alves-Ferreira E."/>
            <person name="Grigg M."/>
            <person name="Lorenzi H."/>
            <person name="Galac M."/>
        </authorList>
    </citation>
    <scope>NUCLEOTIDE SEQUENCE [LARGE SCALE GENOMIC DNA]</scope>
    <source>
        <strain evidence="2 3">EAF2021</strain>
    </source>
</reference>
<sequence length="113" mass="12348">MMNSHASHISSNSCGDYDIYVDSLNNEYGSLAARDPQSLFVFSAGNHGQGGIGNTVSDPSGSKNVLTVAYSESPIFSGNNQYTLHTPDHPDFVLSLYYEHMKNLYATVKHHCC</sequence>
<evidence type="ECO:0000259" key="1">
    <source>
        <dbReference type="Pfam" id="PF00082"/>
    </source>
</evidence>
<name>A0ABR2GRC1_9EUKA</name>
<dbReference type="Pfam" id="PF00082">
    <property type="entry name" value="Peptidase_S8"/>
    <property type="match status" value="1"/>
</dbReference>
<dbReference type="Proteomes" id="UP001470230">
    <property type="component" value="Unassembled WGS sequence"/>
</dbReference>
<feature type="domain" description="Peptidase S8/S53" evidence="1">
    <location>
        <begin position="5"/>
        <end position="73"/>
    </location>
</feature>
<keyword evidence="3" id="KW-1185">Reference proteome</keyword>
<accession>A0ABR2GRC1</accession>
<protein>
    <recommendedName>
        <fullName evidence="1">Peptidase S8/S53 domain-containing protein</fullName>
    </recommendedName>
</protein>
<dbReference type="SUPFAM" id="SSF52743">
    <property type="entry name" value="Subtilisin-like"/>
    <property type="match status" value="1"/>
</dbReference>
<organism evidence="2 3">
    <name type="scientific">Tritrichomonas musculus</name>
    <dbReference type="NCBI Taxonomy" id="1915356"/>
    <lineage>
        <taxon>Eukaryota</taxon>
        <taxon>Metamonada</taxon>
        <taxon>Parabasalia</taxon>
        <taxon>Tritrichomonadida</taxon>
        <taxon>Tritrichomonadidae</taxon>
        <taxon>Tritrichomonas</taxon>
    </lineage>
</organism>
<evidence type="ECO:0000313" key="2">
    <source>
        <dbReference type="EMBL" id="KAK8836470.1"/>
    </source>
</evidence>
<dbReference type="EMBL" id="JAPFFF010000065">
    <property type="protein sequence ID" value="KAK8836470.1"/>
    <property type="molecule type" value="Genomic_DNA"/>
</dbReference>